<keyword evidence="4 6" id="KW-0573">Peptidoglycan synthesis</keyword>
<evidence type="ECO:0000256" key="3">
    <source>
        <dbReference type="ARBA" id="ARBA00022960"/>
    </source>
</evidence>
<dbReference type="CDD" id="cd16913">
    <property type="entry name" value="YkuD_like"/>
    <property type="match status" value="1"/>
</dbReference>
<protein>
    <recommendedName>
        <fullName evidence="8">L,D-TPase catalytic domain-containing protein</fullName>
    </recommendedName>
</protein>
<comment type="caution">
    <text evidence="9">The sequence shown here is derived from an EMBL/GenBank/DDBJ whole genome shotgun (WGS) entry which is preliminary data.</text>
</comment>
<dbReference type="AlphaFoldDB" id="A0A922PU73"/>
<dbReference type="GO" id="GO:0071555">
    <property type="term" value="P:cell wall organization"/>
    <property type="evidence" value="ECO:0007669"/>
    <property type="project" value="UniProtKB-UniRule"/>
</dbReference>
<evidence type="ECO:0000313" key="10">
    <source>
        <dbReference type="Proteomes" id="UP000051085"/>
    </source>
</evidence>
<reference evidence="9 10" key="1">
    <citation type="journal article" date="2015" name="Genome Announc.">
        <title>Expanding the biotechnology potential of lactobacilli through comparative genomics of 213 strains and associated genera.</title>
        <authorList>
            <person name="Sun Z."/>
            <person name="Harris H.M."/>
            <person name="McCann A."/>
            <person name="Guo C."/>
            <person name="Argimon S."/>
            <person name="Zhang W."/>
            <person name="Yang X."/>
            <person name="Jeffery I.B."/>
            <person name="Cooney J.C."/>
            <person name="Kagawa T.F."/>
            <person name="Liu W."/>
            <person name="Song Y."/>
            <person name="Salvetti E."/>
            <person name="Wrobel A."/>
            <person name="Rasinkangas P."/>
            <person name="Parkhill J."/>
            <person name="Rea M.C."/>
            <person name="O'Sullivan O."/>
            <person name="Ritari J."/>
            <person name="Douillard F.P."/>
            <person name="Paul Ross R."/>
            <person name="Yang R."/>
            <person name="Briner A.E."/>
            <person name="Felis G.E."/>
            <person name="de Vos W.M."/>
            <person name="Barrangou R."/>
            <person name="Klaenhammer T.R."/>
            <person name="Caufield P.W."/>
            <person name="Cui Y."/>
            <person name="Zhang H."/>
            <person name="O'Toole P.W."/>
        </authorList>
    </citation>
    <scope>NUCLEOTIDE SEQUENCE [LARGE SCALE GENOMIC DNA]</scope>
    <source>
        <strain evidence="9 10">DSM 8475</strain>
    </source>
</reference>
<dbReference type="EMBL" id="AZGO01000058">
    <property type="protein sequence ID" value="KRM35873.1"/>
    <property type="molecule type" value="Genomic_DNA"/>
</dbReference>
<dbReference type="Pfam" id="PF03734">
    <property type="entry name" value="YkuD"/>
    <property type="match status" value="1"/>
</dbReference>
<dbReference type="PANTHER" id="PTHR30582:SF33">
    <property type="entry name" value="EXPORTED PROTEIN"/>
    <property type="match status" value="1"/>
</dbReference>
<evidence type="ECO:0000256" key="1">
    <source>
        <dbReference type="ARBA" id="ARBA00004752"/>
    </source>
</evidence>
<dbReference type="GO" id="GO:0016740">
    <property type="term" value="F:transferase activity"/>
    <property type="evidence" value="ECO:0007669"/>
    <property type="project" value="UniProtKB-KW"/>
</dbReference>
<dbReference type="GO" id="GO:0018104">
    <property type="term" value="P:peptidoglycan-protein cross-linking"/>
    <property type="evidence" value="ECO:0007669"/>
    <property type="project" value="TreeGrafter"/>
</dbReference>
<keyword evidence="3 6" id="KW-0133">Cell shape</keyword>
<organism evidence="9 10">
    <name type="scientific">Limosilactobacillus pontis DSM 8475</name>
    <dbReference type="NCBI Taxonomy" id="1423794"/>
    <lineage>
        <taxon>Bacteria</taxon>
        <taxon>Bacillati</taxon>
        <taxon>Bacillota</taxon>
        <taxon>Bacilli</taxon>
        <taxon>Lactobacillales</taxon>
        <taxon>Lactobacillaceae</taxon>
        <taxon>Limosilactobacillus</taxon>
    </lineage>
</organism>
<dbReference type="PANTHER" id="PTHR30582">
    <property type="entry name" value="L,D-TRANSPEPTIDASE"/>
    <property type="match status" value="1"/>
</dbReference>
<dbReference type="SUPFAM" id="SSF143985">
    <property type="entry name" value="L,D-transpeptidase pre-catalytic domain-like"/>
    <property type="match status" value="1"/>
</dbReference>
<feature type="active site" description="Nucleophile" evidence="6">
    <location>
        <position position="458"/>
    </location>
</feature>
<proteinExistence type="predicted"/>
<evidence type="ECO:0000259" key="8">
    <source>
        <dbReference type="PROSITE" id="PS52029"/>
    </source>
</evidence>
<evidence type="ECO:0000256" key="4">
    <source>
        <dbReference type="ARBA" id="ARBA00022984"/>
    </source>
</evidence>
<sequence>MGNHHYFDDGSNASMQLRLKYLIGAVVALLLVLLVGLGIHQHTHFNRNTTINGVPVGGLTAKQAYSKVKNTKRANRVYLNGQLIYQGSATASGIGNGDQAKFAQTLKQQATFFPSSKRQNILVWTSQIRHDPQSAAKKQAVVNRLQQLNQGRQAPVDAYAVLEHGQVKLVAAKQGTQYDQAALLKQFDQRAANGTVRLTAKRQRPLTTSSKTVQDEKKQLAKLTGRRVDYKVEDKTYHFTTTDVITRATYRDGKYQFDTNAVDGRIREINRAQATLGRAFKFRTHDGKVITTNRKGTYGWKLSTQRAGQTLAQALADGKKSVSAARDVYGIGYTTRGTGYGVTSNDGIGDTYAELSIADQHAWFYRDGKCVFDADVVTGANNPQNETPKGVWYIMYQQSPSVLKGKNNDGSNYASKVQYWSQFTNSGCGFHDASWRKNWSKTAYLSGDNVATGGSHGCANMHPRDAGPAYHALQVGEPVIVY</sequence>
<dbReference type="InterPro" id="IPR005490">
    <property type="entry name" value="LD_TPept_cat_dom"/>
</dbReference>
<dbReference type="Gene3D" id="2.40.440.10">
    <property type="entry name" value="L,D-transpeptidase catalytic domain-like"/>
    <property type="match status" value="1"/>
</dbReference>
<feature type="active site" description="Proton donor/acceptor" evidence="6">
    <location>
        <position position="431"/>
    </location>
</feature>
<accession>A0A922PU73</accession>
<evidence type="ECO:0000256" key="7">
    <source>
        <dbReference type="SAM" id="Phobius"/>
    </source>
</evidence>
<dbReference type="InterPro" id="IPR038054">
    <property type="entry name" value="LD_TPept-like_central_sf"/>
</dbReference>
<evidence type="ECO:0000256" key="6">
    <source>
        <dbReference type="PROSITE-ProRule" id="PRU01373"/>
    </source>
</evidence>
<dbReference type="Proteomes" id="UP000051085">
    <property type="component" value="Unassembled WGS sequence"/>
</dbReference>
<keyword evidence="7" id="KW-0812">Transmembrane</keyword>
<comment type="pathway">
    <text evidence="1 6">Cell wall biogenesis; peptidoglycan biosynthesis.</text>
</comment>
<feature type="transmembrane region" description="Helical" evidence="7">
    <location>
        <begin position="21"/>
        <end position="39"/>
    </location>
</feature>
<dbReference type="GO" id="GO:0005576">
    <property type="term" value="C:extracellular region"/>
    <property type="evidence" value="ECO:0007669"/>
    <property type="project" value="TreeGrafter"/>
</dbReference>
<keyword evidence="5 6" id="KW-0961">Cell wall biogenesis/degradation</keyword>
<dbReference type="InterPro" id="IPR038063">
    <property type="entry name" value="Transpep_catalytic_dom"/>
</dbReference>
<keyword evidence="7" id="KW-0472">Membrane</keyword>
<gene>
    <name evidence="9" type="ORF">FD34_GL000359</name>
</gene>
<dbReference type="GO" id="GO:0008360">
    <property type="term" value="P:regulation of cell shape"/>
    <property type="evidence" value="ECO:0007669"/>
    <property type="project" value="UniProtKB-UniRule"/>
</dbReference>
<dbReference type="Gene3D" id="3.10.20.800">
    <property type="match status" value="1"/>
</dbReference>
<evidence type="ECO:0000256" key="5">
    <source>
        <dbReference type="ARBA" id="ARBA00023316"/>
    </source>
</evidence>
<dbReference type="PROSITE" id="PS52029">
    <property type="entry name" value="LD_TPASE"/>
    <property type="match status" value="1"/>
</dbReference>
<evidence type="ECO:0000313" key="9">
    <source>
        <dbReference type="EMBL" id="KRM35873.1"/>
    </source>
</evidence>
<name>A0A922PU73_9LACO</name>
<dbReference type="GO" id="GO:0071972">
    <property type="term" value="F:peptidoglycan L,D-transpeptidase activity"/>
    <property type="evidence" value="ECO:0007669"/>
    <property type="project" value="TreeGrafter"/>
</dbReference>
<keyword evidence="2" id="KW-0808">Transferase</keyword>
<keyword evidence="7" id="KW-1133">Transmembrane helix</keyword>
<evidence type="ECO:0000256" key="2">
    <source>
        <dbReference type="ARBA" id="ARBA00022679"/>
    </source>
</evidence>
<dbReference type="InterPro" id="IPR050979">
    <property type="entry name" value="LD-transpeptidase"/>
</dbReference>
<dbReference type="SUPFAM" id="SSF141523">
    <property type="entry name" value="L,D-transpeptidase catalytic domain-like"/>
    <property type="match status" value="1"/>
</dbReference>
<feature type="domain" description="L,D-TPase catalytic" evidence="8">
    <location>
        <begin position="351"/>
        <end position="482"/>
    </location>
</feature>